<keyword evidence="9" id="KW-0472">Membrane</keyword>
<evidence type="ECO:0000313" key="14">
    <source>
        <dbReference type="EMBL" id="EEJ70996.1"/>
    </source>
</evidence>
<dbReference type="Proteomes" id="UP000005583">
    <property type="component" value="Unassembled WGS sequence"/>
</dbReference>
<evidence type="ECO:0000256" key="10">
    <source>
        <dbReference type="ARBA" id="ARBA00023139"/>
    </source>
</evidence>
<comment type="caution">
    <text evidence="14">The sequence shown here is derived from an EMBL/GenBank/DDBJ whole genome shotgun (WGS) entry which is preliminary data.</text>
</comment>
<keyword evidence="11 12" id="KW-0449">Lipoprotein</keyword>
<evidence type="ECO:0000256" key="4">
    <source>
        <dbReference type="ARBA" id="ARBA00011529"/>
    </source>
</evidence>
<sequence length="304" mass="33328">MIIFELCKIYILKENVMKKHSIGKIILLLMLLLVTMTACANNGSKITIVGSSAMQLLAEQAGNDYRLSHSDSNIVVQGGGSGTGLSQVQAGAVQIGTSDVFAETQKGINASKLRDYKIAVVGIVPIVNKGVGVKNVSAKQLAQIFTGKITNWRQLGGKDEAITVINRSKGSGTRSTFEDIILRGQKPIKSQEQDSNGTVKKIVNTTPGTVSYLSFPYANDAHIQKLSIDHIKPTNKNITTNKWQLWSYEHMYTKGKPNKQTKAFIDYMLGKKVQKELVPKIGYLSINDMKVTRNSKNQVTQIGK</sequence>
<dbReference type="EMBL" id="ACGU01000111">
    <property type="protein sequence ID" value="EEJ70996.1"/>
    <property type="molecule type" value="Genomic_DNA"/>
</dbReference>
<reference evidence="14 15" key="1">
    <citation type="submission" date="2009-01" db="EMBL/GenBank/DDBJ databases">
        <authorList>
            <person name="Qin X."/>
            <person name="Bachman B."/>
            <person name="Battles P."/>
            <person name="Bell A."/>
            <person name="Bess C."/>
            <person name="Bickham C."/>
            <person name="Chaboub L."/>
            <person name="Chen D."/>
            <person name="Coyle M."/>
            <person name="Deiros D.R."/>
            <person name="Dinh H."/>
            <person name="Forbes L."/>
            <person name="Fowler G."/>
            <person name="Francisco L."/>
            <person name="Fu Q."/>
            <person name="Gubbala S."/>
            <person name="Hale W."/>
            <person name="Han Y."/>
            <person name="Hemphill L."/>
            <person name="Highlander S.K."/>
            <person name="Hirani K."/>
            <person name="Hogues M."/>
            <person name="Jackson L."/>
            <person name="Jakkamsetti A."/>
            <person name="Javaid M."/>
            <person name="Jiang H."/>
            <person name="Korchina V."/>
            <person name="Kovar C."/>
            <person name="Lara F."/>
            <person name="Lee S."/>
            <person name="Mata R."/>
            <person name="Mathew T."/>
            <person name="Moen C."/>
            <person name="Morales K."/>
            <person name="Munidasa M."/>
            <person name="Nazareth L."/>
            <person name="Ngo R."/>
            <person name="Nguyen L."/>
            <person name="Okwuonu G."/>
            <person name="Ongeri F."/>
            <person name="Patil S."/>
            <person name="Petrosino J."/>
            <person name="Pham C."/>
            <person name="Pham P."/>
            <person name="Pu L.-L."/>
            <person name="Puazo M."/>
            <person name="Raj R."/>
            <person name="Reid J."/>
            <person name="Rouhana J."/>
            <person name="Saada N."/>
            <person name="Shang Y."/>
            <person name="Simmons D."/>
            <person name="Thornton R."/>
            <person name="Warren J."/>
            <person name="Weissenberger G."/>
            <person name="Zhang J."/>
            <person name="Zhang L."/>
            <person name="Zhou C."/>
            <person name="Zhu D."/>
            <person name="Muzny D."/>
            <person name="Worley K."/>
            <person name="Gibbs R."/>
        </authorList>
    </citation>
    <scope>NUCLEOTIDE SEQUENCE [LARGE SCALE GENOMIC DNA]</scope>
    <source>
        <strain evidence="14 15">DSM 16047</strain>
    </source>
</reference>
<dbReference type="GO" id="GO:0006817">
    <property type="term" value="P:phosphate ion transport"/>
    <property type="evidence" value="ECO:0007669"/>
    <property type="project" value="UniProtKB-UniRule"/>
</dbReference>
<comment type="function">
    <text evidence="12">Involved in the system for phosphate transport across the cytoplasmic membrane.</text>
</comment>
<keyword evidence="5 12" id="KW-0813">Transport</keyword>
<dbReference type="eggNOG" id="COG0226">
    <property type="taxonomic scope" value="Bacteria"/>
</dbReference>
<accession>C2ER11</accession>
<keyword evidence="8" id="KW-0732">Signal</keyword>
<dbReference type="Gene3D" id="3.40.190.10">
    <property type="entry name" value="Periplasmic binding protein-like II"/>
    <property type="match status" value="2"/>
</dbReference>
<dbReference type="CDD" id="cd13653">
    <property type="entry name" value="PBP2_phosphate_like_1"/>
    <property type="match status" value="1"/>
</dbReference>
<evidence type="ECO:0000256" key="6">
    <source>
        <dbReference type="ARBA" id="ARBA00022475"/>
    </source>
</evidence>
<dbReference type="Pfam" id="PF12849">
    <property type="entry name" value="PBP_like_2"/>
    <property type="match status" value="1"/>
</dbReference>
<dbReference type="GO" id="GO:0042301">
    <property type="term" value="F:phosphate ion binding"/>
    <property type="evidence" value="ECO:0007669"/>
    <property type="project" value="UniProtKB-UniRule"/>
</dbReference>
<protein>
    <recommendedName>
        <fullName evidence="12">Phosphate-binding protein</fullName>
    </recommendedName>
</protein>
<evidence type="ECO:0000256" key="7">
    <source>
        <dbReference type="ARBA" id="ARBA00022592"/>
    </source>
</evidence>
<comment type="function">
    <text evidence="1">Part of the ABC transporter complex PstSACB involved in phosphate import.</text>
</comment>
<feature type="domain" description="PBP" evidence="13">
    <location>
        <begin position="42"/>
        <end position="270"/>
    </location>
</feature>
<proteinExistence type="inferred from homology"/>
<dbReference type="AlphaFoldDB" id="C2ER11"/>
<evidence type="ECO:0000256" key="1">
    <source>
        <dbReference type="ARBA" id="ARBA00002841"/>
    </source>
</evidence>
<comment type="similarity">
    <text evidence="3 12">Belongs to the PstS family.</text>
</comment>
<comment type="subcellular location">
    <subcellularLocation>
        <location evidence="2 12">Cell membrane</location>
        <topology evidence="2 12">Lipid-anchor</topology>
    </subcellularLocation>
</comment>
<evidence type="ECO:0000256" key="8">
    <source>
        <dbReference type="ARBA" id="ARBA00022729"/>
    </source>
</evidence>
<evidence type="ECO:0000259" key="13">
    <source>
        <dbReference type="Pfam" id="PF12849"/>
    </source>
</evidence>
<evidence type="ECO:0000313" key="15">
    <source>
        <dbReference type="Proteomes" id="UP000005583"/>
    </source>
</evidence>
<dbReference type="HOGENOM" id="CLU_026228_5_0_9"/>
<dbReference type="InterPro" id="IPR011862">
    <property type="entry name" value="Phos-bd"/>
</dbReference>
<dbReference type="PANTHER" id="PTHR30570">
    <property type="entry name" value="PERIPLASMIC PHOSPHATE BINDING COMPONENT OF PHOSPHATE ABC TRANSPORTER"/>
    <property type="match status" value="1"/>
</dbReference>
<dbReference type="InterPro" id="IPR050811">
    <property type="entry name" value="Phosphate_ABC_transporter"/>
</dbReference>
<comment type="subunit">
    <text evidence="4 12">The complex is composed of two ATP-binding proteins (PstB), two transmembrane proteins (PstC and PstA) and a solute-binding protein (PstS).</text>
</comment>
<keyword evidence="7 12" id="KW-0592">Phosphate transport</keyword>
<evidence type="ECO:0000256" key="12">
    <source>
        <dbReference type="RuleBase" id="RU367119"/>
    </source>
</evidence>
<dbReference type="InterPro" id="IPR024370">
    <property type="entry name" value="PBP_domain"/>
</dbReference>
<evidence type="ECO:0000256" key="3">
    <source>
        <dbReference type="ARBA" id="ARBA00008725"/>
    </source>
</evidence>
<evidence type="ECO:0000256" key="2">
    <source>
        <dbReference type="ARBA" id="ARBA00004193"/>
    </source>
</evidence>
<dbReference type="GO" id="GO:0005886">
    <property type="term" value="C:plasma membrane"/>
    <property type="evidence" value="ECO:0007669"/>
    <property type="project" value="UniProtKB-SubCell"/>
</dbReference>
<gene>
    <name evidence="14" type="primary">pstS</name>
    <name evidence="14" type="ORF">HMPREF0548_2107</name>
</gene>
<keyword evidence="10 12" id="KW-0564">Palmitate</keyword>
<dbReference type="PANTHER" id="PTHR30570:SF4">
    <property type="entry name" value="PHOSPHATE-BINDING PROTEIN PSTS 1"/>
    <property type="match status" value="1"/>
</dbReference>
<dbReference type="STRING" id="525365.HMPREF0548_2107"/>
<evidence type="ECO:0000256" key="9">
    <source>
        <dbReference type="ARBA" id="ARBA00023136"/>
    </source>
</evidence>
<evidence type="ECO:0000256" key="11">
    <source>
        <dbReference type="ARBA" id="ARBA00023288"/>
    </source>
</evidence>
<dbReference type="NCBIfam" id="TIGR02136">
    <property type="entry name" value="ptsS_2"/>
    <property type="match status" value="1"/>
</dbReference>
<dbReference type="SUPFAM" id="SSF53850">
    <property type="entry name" value="Periplasmic binding protein-like II"/>
    <property type="match status" value="1"/>
</dbReference>
<evidence type="ECO:0000256" key="5">
    <source>
        <dbReference type="ARBA" id="ARBA00022448"/>
    </source>
</evidence>
<organism evidence="14 15">
    <name type="scientific">Lactobacillus ultunensis DSM 16047</name>
    <dbReference type="NCBI Taxonomy" id="525365"/>
    <lineage>
        <taxon>Bacteria</taxon>
        <taxon>Bacillati</taxon>
        <taxon>Bacillota</taxon>
        <taxon>Bacilli</taxon>
        <taxon>Lactobacillales</taxon>
        <taxon>Lactobacillaceae</taxon>
        <taxon>Lactobacillus</taxon>
    </lineage>
</organism>
<name>C2ER11_9LACO</name>
<keyword evidence="15" id="KW-1185">Reference proteome</keyword>
<keyword evidence="6 12" id="KW-1003">Cell membrane</keyword>